<gene>
    <name evidence="3" type="ORF">AMST5_02288</name>
</gene>
<feature type="compositionally biased region" description="Low complexity" evidence="2">
    <location>
        <begin position="254"/>
        <end position="271"/>
    </location>
</feature>
<feature type="region of interest" description="Disordered" evidence="2">
    <location>
        <begin position="147"/>
        <end position="166"/>
    </location>
</feature>
<feature type="coiled-coil region" evidence="1">
    <location>
        <begin position="166"/>
        <end position="204"/>
    </location>
</feature>
<dbReference type="EMBL" id="OY288114">
    <property type="protein sequence ID" value="CAJ0871061.1"/>
    <property type="molecule type" value="Genomic_DNA"/>
</dbReference>
<keyword evidence="1" id="KW-0175">Coiled coil</keyword>
<evidence type="ECO:0000313" key="3">
    <source>
        <dbReference type="EMBL" id="CAJ0871061.1"/>
    </source>
</evidence>
<feature type="region of interest" description="Disordered" evidence="2">
    <location>
        <begin position="231"/>
        <end position="271"/>
    </location>
</feature>
<sequence>MSIELNGGVLSLGAGGTSTQAGSVPQVVMAVDDAAAHPRKERKDETQEGSRRSGLSRSLRRVCIGVAYLCAGLTGWSLYELASPWFAAMPGLPTFQQAQKPSDNLPPPQAQKPSDTAQPLQEQKPSDSAQFLQATQKIASQLQALQARMDAMSATPRKDDKEATNVEELNRRIDAAKADTSAEIRQLSNTVEQLQREMTARLAEIGAASRHAERAAAEAAAAAPPRLATAVRVEEGYKRSHKRRGDAFDPTQNPHAPGAPRPLGARAGSVP</sequence>
<evidence type="ECO:0000256" key="2">
    <source>
        <dbReference type="SAM" id="MobiDB-lite"/>
    </source>
</evidence>
<dbReference type="AlphaFoldDB" id="A0AA48LZR4"/>
<feature type="compositionally biased region" description="Basic and acidic residues" evidence="2">
    <location>
        <begin position="156"/>
        <end position="166"/>
    </location>
</feature>
<proteinExistence type="predicted"/>
<feature type="compositionally biased region" description="Basic and acidic residues" evidence="2">
    <location>
        <begin position="35"/>
        <end position="51"/>
    </location>
</feature>
<name>A0AA48LZR4_9ZZZZ</name>
<feature type="region of interest" description="Disordered" evidence="2">
    <location>
        <begin position="35"/>
        <end position="54"/>
    </location>
</feature>
<evidence type="ECO:0000256" key="1">
    <source>
        <dbReference type="SAM" id="Coils"/>
    </source>
</evidence>
<protein>
    <submittedName>
        <fullName evidence="3">Uncharacterized protein</fullName>
    </submittedName>
</protein>
<feature type="region of interest" description="Disordered" evidence="2">
    <location>
        <begin position="96"/>
        <end position="129"/>
    </location>
</feature>
<feature type="compositionally biased region" description="Polar residues" evidence="2">
    <location>
        <begin position="111"/>
        <end position="129"/>
    </location>
</feature>
<reference evidence="3" key="1">
    <citation type="submission" date="2023-07" db="EMBL/GenBank/DDBJ databases">
        <authorList>
            <person name="Pelsma A.J. K."/>
        </authorList>
    </citation>
    <scope>NUCLEOTIDE SEQUENCE</scope>
</reference>
<organism evidence="3">
    <name type="scientific">freshwater sediment metagenome</name>
    <dbReference type="NCBI Taxonomy" id="556182"/>
    <lineage>
        <taxon>unclassified sequences</taxon>
        <taxon>metagenomes</taxon>
        <taxon>ecological metagenomes</taxon>
    </lineage>
</organism>
<accession>A0AA48LZR4</accession>